<evidence type="ECO:0000259" key="2">
    <source>
        <dbReference type="Pfam" id="PF04556"/>
    </source>
</evidence>
<comment type="function">
    <text evidence="1">A P subtype restriction enzyme that recognizes the double-stranded unmethylated sequence 5'-GATC-3'.</text>
</comment>
<name>A0A4U7BH73_9BACT</name>
<dbReference type="PIRSF" id="PIRSF016080">
    <property type="entry name" value="Restrict_endonuc_II_DpmII"/>
    <property type="match status" value="1"/>
</dbReference>
<dbReference type="GO" id="GO:0003677">
    <property type="term" value="F:DNA binding"/>
    <property type="evidence" value="ECO:0007669"/>
    <property type="project" value="UniProtKB-UniRule"/>
</dbReference>
<dbReference type="InterPro" id="IPR007637">
    <property type="entry name" value="Restrct_endonuc_II_DpnII-like"/>
</dbReference>
<comment type="caution">
    <text evidence="3">The sequence shown here is derived from an EMBL/GenBank/DDBJ whole genome shotgun (WGS) entry which is preliminary data.</text>
</comment>
<keyword evidence="1" id="KW-0680">Restriction system</keyword>
<dbReference type="RefSeq" id="WP_137622777.1">
    <property type="nucleotide sequence ID" value="NZ_NXMA01000014.1"/>
</dbReference>
<keyword evidence="1 3" id="KW-0255">Endonuclease</keyword>
<dbReference type="Proteomes" id="UP000310353">
    <property type="component" value="Unassembled WGS sequence"/>
</dbReference>
<organism evidence="3 4">
    <name type="scientific">Campylobacter aviculae</name>
    <dbReference type="NCBI Taxonomy" id="2510190"/>
    <lineage>
        <taxon>Bacteria</taxon>
        <taxon>Pseudomonadati</taxon>
        <taxon>Campylobacterota</taxon>
        <taxon>Epsilonproteobacteria</taxon>
        <taxon>Campylobacterales</taxon>
        <taxon>Campylobacteraceae</taxon>
        <taxon>Campylobacter</taxon>
    </lineage>
</organism>
<dbReference type="InterPro" id="IPR021191">
    <property type="entry name" value="Restrct_endonuc_II_DpnII"/>
</dbReference>
<protein>
    <recommendedName>
        <fullName evidence="1">Type-2 restriction enzyme</fullName>
        <ecNumber evidence="1">3.1.21.4</ecNumber>
    </recommendedName>
</protein>
<dbReference type="InterPro" id="IPR011335">
    <property type="entry name" value="Restrct_endonuc-II-like"/>
</dbReference>
<evidence type="ECO:0000256" key="1">
    <source>
        <dbReference type="PIRNR" id="PIRNR016080"/>
    </source>
</evidence>
<reference evidence="3 4" key="1">
    <citation type="submission" date="2018-05" db="EMBL/GenBank/DDBJ databases">
        <title>Novel Campyloabacter and Helicobacter Species and Strains.</title>
        <authorList>
            <person name="Mannion A.J."/>
            <person name="Shen Z."/>
            <person name="Fox J.G."/>
        </authorList>
    </citation>
    <scope>NUCLEOTIDE SEQUENCE [LARGE SCALE GENOMIC DNA]</scope>
    <source>
        <strain evidence="4">MIT17-670</strain>
    </source>
</reference>
<gene>
    <name evidence="3" type="ORF">CQA76_07480</name>
</gene>
<evidence type="ECO:0000313" key="4">
    <source>
        <dbReference type="Proteomes" id="UP000310353"/>
    </source>
</evidence>
<dbReference type="Pfam" id="PF04556">
    <property type="entry name" value="DpnII"/>
    <property type="match status" value="1"/>
</dbReference>
<keyword evidence="4" id="KW-1185">Reference proteome</keyword>
<sequence length="289" mass="34461">MPRENLIQNVNQQDFEVFFSNLVPTNRTLDFYVDFNKCLKNKNEISYQLYKLNYLLNKENLLEAIKFIFNREGSEVFNILNLLIAVRDNRENIIFDNQFVEIKECFKTPESVYKFIQDSGLEIIFKDNIKDLNDYVFGIEVGMDTNARKNRSGKNMENYFENLLLREKFIKNKDFYTQVKNNTLDENVKKILGIDVKKFDFVIRTKKNNYYIEINFFGTNGSKPNETDRSYISIAQKFQNLKNDHFIWITDGYGWKNSKNTLKEAYSKVCMYNLANLNYFIEKLKNENI</sequence>
<dbReference type="GO" id="GO:0009036">
    <property type="term" value="F:type II site-specific deoxyribonuclease activity"/>
    <property type="evidence" value="ECO:0007669"/>
    <property type="project" value="UniProtKB-UniRule"/>
</dbReference>
<accession>A0A4U7BH73</accession>
<comment type="similarity">
    <text evidence="1">Belongs to the DpnII type II restriction endonuclease family.</text>
</comment>
<proteinExistence type="inferred from homology"/>
<dbReference type="SUPFAM" id="SSF52980">
    <property type="entry name" value="Restriction endonuclease-like"/>
    <property type="match status" value="1"/>
</dbReference>
<dbReference type="EC" id="3.1.21.4" evidence="1"/>
<feature type="domain" description="Restriction endonuclease type II DpnII-like" evidence="2">
    <location>
        <begin position="15"/>
        <end position="279"/>
    </location>
</feature>
<comment type="catalytic activity">
    <reaction evidence="1">
        <text>Endonucleolytic cleavage of DNA to give specific double-stranded fragments with terminal 5'-phosphates.</text>
        <dbReference type="EC" id="3.1.21.4"/>
    </reaction>
</comment>
<dbReference type="AlphaFoldDB" id="A0A4U7BH73"/>
<keyword evidence="1" id="KW-0378">Hydrolase</keyword>
<dbReference type="GO" id="GO:0009307">
    <property type="term" value="P:DNA restriction-modification system"/>
    <property type="evidence" value="ECO:0007669"/>
    <property type="project" value="UniProtKB-UniRule"/>
</dbReference>
<evidence type="ECO:0000313" key="3">
    <source>
        <dbReference type="EMBL" id="TKX30729.1"/>
    </source>
</evidence>
<dbReference type="EMBL" id="NXMA01000014">
    <property type="protein sequence ID" value="TKX30729.1"/>
    <property type="molecule type" value="Genomic_DNA"/>
</dbReference>
<dbReference type="OrthoDB" id="9771872at2"/>
<keyword evidence="1" id="KW-0540">Nuclease</keyword>